<keyword evidence="14 24" id="KW-1133">Transmembrane helix</keyword>
<dbReference type="Ensembl" id="ENSECRT00000031613.1">
    <property type="protein sequence ID" value="ENSECRP00000030958.1"/>
    <property type="gene ID" value="ENSECRG00000020934.1"/>
</dbReference>
<dbReference type="InterPro" id="IPR008977">
    <property type="entry name" value="PHM/PNGase_F_dom_sf"/>
</dbReference>
<evidence type="ECO:0000256" key="22">
    <source>
        <dbReference type="ARBA" id="ARBA00037327"/>
    </source>
</evidence>
<keyword evidence="18 24" id="KW-0472">Membrane</keyword>
<evidence type="ECO:0000256" key="4">
    <source>
        <dbReference type="ARBA" id="ARBA00005223"/>
    </source>
</evidence>
<evidence type="ECO:0000256" key="15">
    <source>
        <dbReference type="ARBA" id="ARBA00023002"/>
    </source>
</evidence>
<dbReference type="SUPFAM" id="SSF49742">
    <property type="entry name" value="PHM/PNGase F"/>
    <property type="match status" value="2"/>
</dbReference>
<evidence type="ECO:0000256" key="12">
    <source>
        <dbReference type="ARBA" id="ARBA00022896"/>
    </source>
</evidence>
<dbReference type="InterPro" id="IPR005018">
    <property type="entry name" value="DOMON_domain"/>
</dbReference>
<keyword evidence="10 24" id="KW-0812">Transmembrane</keyword>
<dbReference type="GO" id="GO:0006589">
    <property type="term" value="P:octopamine biosynthetic process"/>
    <property type="evidence" value="ECO:0007669"/>
    <property type="project" value="TreeGrafter"/>
</dbReference>
<evidence type="ECO:0000256" key="17">
    <source>
        <dbReference type="ARBA" id="ARBA00023033"/>
    </source>
</evidence>
<accession>A0A8C4TIC7</accession>
<proteinExistence type="inferred from homology"/>
<dbReference type="InterPro" id="IPR020611">
    <property type="entry name" value="Cu2_ascorb_mOase_CS-1"/>
</dbReference>
<dbReference type="CDD" id="cd09631">
    <property type="entry name" value="DOMON_DOH"/>
    <property type="match status" value="1"/>
</dbReference>
<dbReference type="InterPro" id="IPR024548">
    <property type="entry name" value="Cu2_monoox_C"/>
</dbReference>
<dbReference type="GO" id="GO:0005507">
    <property type="term" value="F:copper ion binding"/>
    <property type="evidence" value="ECO:0007669"/>
    <property type="project" value="InterPro"/>
</dbReference>
<dbReference type="Pfam" id="PF01082">
    <property type="entry name" value="Cu2_monooxygen"/>
    <property type="match status" value="1"/>
</dbReference>
<dbReference type="Pfam" id="PF03712">
    <property type="entry name" value="Cu2_monoox_C"/>
    <property type="match status" value="1"/>
</dbReference>
<evidence type="ECO:0000256" key="18">
    <source>
        <dbReference type="ARBA" id="ARBA00023136"/>
    </source>
</evidence>
<evidence type="ECO:0000256" key="21">
    <source>
        <dbReference type="ARBA" id="ARBA00023329"/>
    </source>
</evidence>
<keyword evidence="9" id="KW-0127">Catecholamine biosynthesis</keyword>
<dbReference type="Proteomes" id="UP000694620">
    <property type="component" value="Chromosome 9"/>
</dbReference>
<comment type="similarity">
    <text evidence="5">Belongs to the copper type II ascorbate-dependent monooxygenase family.</text>
</comment>
<evidence type="ECO:0000256" key="16">
    <source>
        <dbReference type="ARBA" id="ARBA00023008"/>
    </source>
</evidence>
<comment type="cofactor">
    <cofactor evidence="1">
        <name>Cu(2+)</name>
        <dbReference type="ChEBI" id="CHEBI:29036"/>
    </cofactor>
</comment>
<dbReference type="PROSITE" id="PS00085">
    <property type="entry name" value="CU2_MONOOXYGENASE_2"/>
    <property type="match status" value="1"/>
</dbReference>
<dbReference type="InterPro" id="IPR028460">
    <property type="entry name" value="Tbh/DBH"/>
</dbReference>
<evidence type="ECO:0000256" key="2">
    <source>
        <dbReference type="ARBA" id="ARBA00004351"/>
    </source>
</evidence>
<evidence type="ECO:0000256" key="3">
    <source>
        <dbReference type="ARBA" id="ARBA00004553"/>
    </source>
</evidence>
<dbReference type="FunFam" id="2.60.120.310:FF:000003">
    <property type="entry name" value="Dopamine beta-hydroxylase"/>
    <property type="match status" value="1"/>
</dbReference>
<evidence type="ECO:0000256" key="14">
    <source>
        <dbReference type="ARBA" id="ARBA00022989"/>
    </source>
</evidence>
<comment type="subunit">
    <text evidence="6">Homotetramer; composed of two disulfide-linked dimers.</text>
</comment>
<dbReference type="GO" id="GO:0005615">
    <property type="term" value="C:extracellular space"/>
    <property type="evidence" value="ECO:0007669"/>
    <property type="project" value="TreeGrafter"/>
</dbReference>
<protein>
    <recommendedName>
        <fullName evidence="8">Dopamine beta-hydroxylase</fullName>
        <ecNumber evidence="7">1.14.17.1</ecNumber>
    </recommendedName>
</protein>
<sequence>LQVSNGEHEVLSVYFTMLALIVVILVVSFHGASPREEDFPYHILLDPEGKLELSWNVSYPKQEVCFQLLVKEMHFGLVFGMSDRGDFENADLVVLWSDGYKSYFGDAWSDGYGHVQPDHQQDYQLLEAHKSSEGFYLTFKRPFNTCDVHDYQIEDGTVHLIYGILAKPVKSLMMLNLSLSGTGIQRVQLLKPNISIPKLPPNVMTMEVRSPSVTIPGQETTYWCYITELPKNMPKHHIIMYEAAITPGNEALVHHMEVFQCAPQFDSIPNYNGPCDSKMKPQRLNYCRHVLAAWAMGAKAFYYPEEAGLAFGGPSSSRFLRLEVHYHNPLLIKGNRVDSSGIRLYYTSHLRKYDGGIMELGLVYTPVMAIPPQEENFELTGYCTAKCTETALPQGGMHIFASQLHTHLTGIAVRTVIVRESQEVEIINVDNHFSAHFQVGCMLICSTIGLLNTILTTCKYNTMDREKATVGGFGIMEEMCVNYVHYYPHTELELCKSAVDNGYLQKYFAFINRLHDDETCHCPRDSVTEQFAAISWDSFSKQVLRALYDTAPISMHCNQSSAIRFPVSRDKTCAGSWWVQSFESECQVGLKLCQARGLRW</sequence>
<evidence type="ECO:0000256" key="10">
    <source>
        <dbReference type="ARBA" id="ARBA00022692"/>
    </source>
</evidence>
<organism evidence="26 27">
    <name type="scientific">Erpetoichthys calabaricus</name>
    <name type="common">Rope fish</name>
    <name type="synonym">Calamoichthys calabaricus</name>
    <dbReference type="NCBI Taxonomy" id="27687"/>
    <lineage>
        <taxon>Eukaryota</taxon>
        <taxon>Metazoa</taxon>
        <taxon>Chordata</taxon>
        <taxon>Craniata</taxon>
        <taxon>Vertebrata</taxon>
        <taxon>Euteleostomi</taxon>
        <taxon>Actinopterygii</taxon>
        <taxon>Polypteriformes</taxon>
        <taxon>Polypteridae</taxon>
        <taxon>Erpetoichthys</taxon>
    </lineage>
</organism>
<keyword evidence="11" id="KW-0479">Metal-binding</keyword>
<dbReference type="PANTHER" id="PTHR10157:SF29">
    <property type="entry name" value="DOPAMINE BETA-HYDROXYLASE"/>
    <property type="match status" value="1"/>
</dbReference>
<evidence type="ECO:0000256" key="8">
    <source>
        <dbReference type="ARBA" id="ARBA00020179"/>
    </source>
</evidence>
<keyword evidence="19" id="KW-1015">Disulfide bond</keyword>
<evidence type="ECO:0000313" key="26">
    <source>
        <dbReference type="Ensembl" id="ENSECRP00000030958.1"/>
    </source>
</evidence>
<evidence type="ECO:0000256" key="1">
    <source>
        <dbReference type="ARBA" id="ARBA00001973"/>
    </source>
</evidence>
<keyword evidence="15" id="KW-0560">Oxidoreductase</keyword>
<dbReference type="FunFam" id="2.60.120.230:FF:000001">
    <property type="entry name" value="Monooxygenase, DBH-like 1"/>
    <property type="match status" value="1"/>
</dbReference>
<evidence type="ECO:0000256" key="11">
    <source>
        <dbReference type="ARBA" id="ARBA00022723"/>
    </source>
</evidence>
<dbReference type="GO" id="GO:0034466">
    <property type="term" value="C:chromaffin granule lumen"/>
    <property type="evidence" value="ECO:0007669"/>
    <property type="project" value="UniProtKB-SubCell"/>
</dbReference>
<dbReference type="PRINTS" id="PR00767">
    <property type="entry name" value="DBMONOXGNASE"/>
</dbReference>
<dbReference type="EC" id="1.14.17.1" evidence="7"/>
<evidence type="ECO:0000256" key="24">
    <source>
        <dbReference type="SAM" id="Phobius"/>
    </source>
</evidence>
<dbReference type="SMART" id="SM00664">
    <property type="entry name" value="DoH"/>
    <property type="match status" value="1"/>
</dbReference>
<dbReference type="Gene3D" id="2.60.120.230">
    <property type="match status" value="1"/>
</dbReference>
<evidence type="ECO:0000256" key="13">
    <source>
        <dbReference type="ARBA" id="ARBA00022968"/>
    </source>
</evidence>
<gene>
    <name evidence="26" type="primary">DBH</name>
    <name evidence="26" type="synonym">dbh</name>
</gene>
<dbReference type="InterPro" id="IPR000945">
    <property type="entry name" value="DBH-like"/>
</dbReference>
<dbReference type="InterPro" id="IPR036939">
    <property type="entry name" value="Cu2_ascorb_mOase_N_sf"/>
</dbReference>
<evidence type="ECO:0000256" key="9">
    <source>
        <dbReference type="ARBA" id="ARBA00022584"/>
    </source>
</evidence>
<comment type="function">
    <text evidence="22">Catalyzes the hydroxylation of dopamine to noradrenaline (also known as norepinephrine), and is thus vital for regulation of these neurotransmitters.</text>
</comment>
<comment type="pathway">
    <text evidence="4">Catecholamine biosynthesis; (R)-noradrenaline biosynthesis; (R)-noradrenaline from dopamine: step 1/1.</text>
</comment>
<reference evidence="26" key="1">
    <citation type="submission" date="2021-06" db="EMBL/GenBank/DDBJ databases">
        <authorList>
            <consortium name="Wellcome Sanger Institute Data Sharing"/>
        </authorList>
    </citation>
    <scope>NUCLEOTIDE SEQUENCE [LARGE SCALE GENOMIC DNA]</scope>
</reference>
<dbReference type="InterPro" id="IPR000323">
    <property type="entry name" value="Cu2_ascorb_mOase_N"/>
</dbReference>
<dbReference type="GO" id="GO:0042421">
    <property type="term" value="P:norepinephrine biosynthetic process"/>
    <property type="evidence" value="ECO:0007669"/>
    <property type="project" value="UniProtKB-UniPathway"/>
</dbReference>
<evidence type="ECO:0000259" key="25">
    <source>
        <dbReference type="PROSITE" id="PS50836"/>
    </source>
</evidence>
<keyword evidence="17" id="KW-0503">Monooxygenase</keyword>
<keyword evidence="20" id="KW-0325">Glycoprotein</keyword>
<keyword evidence="13" id="KW-0735">Signal-anchor</keyword>
<dbReference type="GO" id="GO:0042420">
    <property type="term" value="P:dopamine catabolic process"/>
    <property type="evidence" value="ECO:0007669"/>
    <property type="project" value="TreeGrafter"/>
</dbReference>
<dbReference type="PROSITE" id="PS50836">
    <property type="entry name" value="DOMON"/>
    <property type="match status" value="1"/>
</dbReference>
<dbReference type="PANTHER" id="PTHR10157">
    <property type="entry name" value="DOPAMINE BETA HYDROXYLASE RELATED"/>
    <property type="match status" value="1"/>
</dbReference>
<dbReference type="GO" id="GO:0031418">
    <property type="term" value="F:L-ascorbic acid binding"/>
    <property type="evidence" value="ECO:0007669"/>
    <property type="project" value="UniProtKB-KW"/>
</dbReference>
<evidence type="ECO:0000256" key="5">
    <source>
        <dbReference type="ARBA" id="ARBA00010676"/>
    </source>
</evidence>
<dbReference type="Gene3D" id="2.60.120.310">
    <property type="entry name" value="Copper type II, ascorbate-dependent monooxygenase, N-terminal domain"/>
    <property type="match status" value="1"/>
</dbReference>
<comment type="catalytic activity">
    <reaction evidence="23">
        <text>dopamine + 2 L-ascorbate + O2 = (R)-noradrenaline + 2 monodehydro-L-ascorbate radical + H2O</text>
        <dbReference type="Rhea" id="RHEA:19117"/>
        <dbReference type="ChEBI" id="CHEBI:15377"/>
        <dbReference type="ChEBI" id="CHEBI:15379"/>
        <dbReference type="ChEBI" id="CHEBI:38290"/>
        <dbReference type="ChEBI" id="CHEBI:59513"/>
        <dbReference type="ChEBI" id="CHEBI:59905"/>
        <dbReference type="ChEBI" id="CHEBI:72587"/>
        <dbReference type="EC" id="1.14.17.1"/>
    </reaction>
    <physiologicalReaction direction="left-to-right" evidence="23">
        <dbReference type="Rhea" id="RHEA:19118"/>
    </physiologicalReaction>
</comment>
<dbReference type="InterPro" id="IPR045266">
    <property type="entry name" value="DOH_DOMON"/>
</dbReference>
<evidence type="ECO:0000313" key="27">
    <source>
        <dbReference type="Proteomes" id="UP000694620"/>
    </source>
</evidence>
<dbReference type="InterPro" id="IPR014784">
    <property type="entry name" value="Cu2_ascorb_mOase-like_C"/>
</dbReference>
<dbReference type="GeneTree" id="ENSGT00530000063085"/>
<name>A0A8C4TIC7_ERPCA</name>
<keyword evidence="21" id="KW-0968">Cytoplasmic vesicle</keyword>
<dbReference type="InterPro" id="IPR014783">
    <property type="entry name" value="Cu2_ascorb_mOase_CS-2"/>
</dbReference>
<keyword evidence="12" id="KW-0847">Vitamin C</keyword>
<keyword evidence="27" id="KW-1185">Reference proteome</keyword>
<reference evidence="26" key="3">
    <citation type="submission" date="2025-09" db="UniProtKB">
        <authorList>
            <consortium name="Ensembl"/>
        </authorList>
    </citation>
    <scope>IDENTIFICATION</scope>
</reference>
<evidence type="ECO:0000256" key="7">
    <source>
        <dbReference type="ARBA" id="ARBA00012686"/>
    </source>
</evidence>
<reference evidence="26" key="2">
    <citation type="submission" date="2025-08" db="UniProtKB">
        <authorList>
            <consortium name="Ensembl"/>
        </authorList>
    </citation>
    <scope>IDENTIFICATION</scope>
</reference>
<dbReference type="GO" id="GO:0004500">
    <property type="term" value="F:dopamine beta-monooxygenase activity"/>
    <property type="evidence" value="ECO:0007669"/>
    <property type="project" value="UniProtKB-EC"/>
</dbReference>
<evidence type="ECO:0000256" key="20">
    <source>
        <dbReference type="ARBA" id="ARBA00023180"/>
    </source>
</evidence>
<evidence type="ECO:0000256" key="19">
    <source>
        <dbReference type="ARBA" id="ARBA00023157"/>
    </source>
</evidence>
<feature type="domain" description="DOMON" evidence="25">
    <location>
        <begin position="49"/>
        <end position="165"/>
    </location>
</feature>
<evidence type="ECO:0000256" key="23">
    <source>
        <dbReference type="ARBA" id="ARBA00047952"/>
    </source>
</evidence>
<keyword evidence="16" id="KW-0186">Copper</keyword>
<dbReference type="UniPathway" id="UPA00748">
    <property type="reaction ID" value="UER00735"/>
</dbReference>
<dbReference type="GO" id="GO:0042584">
    <property type="term" value="C:chromaffin granule membrane"/>
    <property type="evidence" value="ECO:0007669"/>
    <property type="project" value="UniProtKB-SubCell"/>
</dbReference>
<feature type="transmembrane region" description="Helical" evidence="24">
    <location>
        <begin position="12"/>
        <end position="32"/>
    </location>
</feature>
<dbReference type="AlphaFoldDB" id="A0A8C4TIC7"/>
<dbReference type="Pfam" id="PF03351">
    <property type="entry name" value="DOMON"/>
    <property type="match status" value="1"/>
</dbReference>
<comment type="subcellular location">
    <subcellularLocation>
        <location evidence="3">Cytoplasmic vesicle</location>
        <location evidence="3">Secretory vesicle</location>
        <location evidence="3">Chromaffin granule lumen</location>
    </subcellularLocation>
    <subcellularLocation>
        <location evidence="2">Cytoplasmic vesicle</location>
        <location evidence="2">Secretory vesicle</location>
        <location evidence="2">Chromaffin granule membrane</location>
        <topology evidence="2">Single-pass type II membrane protein</topology>
    </subcellularLocation>
</comment>
<evidence type="ECO:0000256" key="6">
    <source>
        <dbReference type="ARBA" id="ARBA00011406"/>
    </source>
</evidence>
<dbReference type="PROSITE" id="PS00084">
    <property type="entry name" value="CU2_MONOOXYGENASE_1"/>
    <property type="match status" value="1"/>
</dbReference>